<evidence type="ECO:0000256" key="1">
    <source>
        <dbReference type="ARBA" id="ARBA00004117"/>
    </source>
</evidence>
<dbReference type="InterPro" id="IPR020013">
    <property type="entry name" value="Flagellar_FlgE/F/G"/>
</dbReference>
<feature type="domain" description="Flagellar basal body rod protein N-terminal" evidence="5">
    <location>
        <begin position="5"/>
        <end position="35"/>
    </location>
</feature>
<evidence type="ECO:0000313" key="8">
    <source>
        <dbReference type="EMBL" id="NEU03505.1"/>
    </source>
</evidence>
<reference evidence="8 9" key="1">
    <citation type="submission" date="2020-02" db="EMBL/GenBank/DDBJ databases">
        <title>Genome assembly of a novel Clostridium senegalense strain.</title>
        <authorList>
            <person name="Gupta T.B."/>
            <person name="Jauregui R."/>
            <person name="Maclean P."/>
            <person name="Nawarathana A."/>
            <person name="Brightwell G."/>
        </authorList>
    </citation>
    <scope>NUCLEOTIDE SEQUENCE [LARGE SCALE GENOMIC DNA]</scope>
    <source>
        <strain evidence="8 9">AGRFS4</strain>
    </source>
</reference>
<dbReference type="InterPro" id="IPR037925">
    <property type="entry name" value="FlgE/F/G-like"/>
</dbReference>
<evidence type="ECO:0000256" key="4">
    <source>
        <dbReference type="RuleBase" id="RU362116"/>
    </source>
</evidence>
<dbReference type="Pfam" id="PF00460">
    <property type="entry name" value="Flg_bb_rod"/>
    <property type="match status" value="1"/>
</dbReference>
<accession>A0A6M0GYI0</accession>
<dbReference type="SUPFAM" id="SSF117143">
    <property type="entry name" value="Flagellar hook protein flgE"/>
    <property type="match status" value="1"/>
</dbReference>
<dbReference type="Pfam" id="PF06429">
    <property type="entry name" value="Flg_bbr_C"/>
    <property type="match status" value="1"/>
</dbReference>
<dbReference type="InterPro" id="IPR053967">
    <property type="entry name" value="LlgE_F_G-like_D1"/>
</dbReference>
<protein>
    <recommendedName>
        <fullName evidence="4">Flagellar hook protein FlgE</fullName>
    </recommendedName>
</protein>
<gene>
    <name evidence="8" type="ORF">G3M99_01285</name>
</gene>
<dbReference type="Proteomes" id="UP000481872">
    <property type="component" value="Unassembled WGS sequence"/>
</dbReference>
<keyword evidence="8" id="KW-0282">Flagellum</keyword>
<keyword evidence="9" id="KW-1185">Reference proteome</keyword>
<name>A0A6M0GYI0_9CLOT</name>
<dbReference type="NCBIfam" id="TIGR03506">
    <property type="entry name" value="FlgEFG_subfam"/>
    <property type="match status" value="2"/>
</dbReference>
<evidence type="ECO:0000259" key="5">
    <source>
        <dbReference type="Pfam" id="PF00460"/>
    </source>
</evidence>
<dbReference type="RefSeq" id="WP_199868852.1">
    <property type="nucleotide sequence ID" value="NZ_JAAGPU010000001.1"/>
</dbReference>
<dbReference type="PANTHER" id="PTHR30435">
    <property type="entry name" value="FLAGELLAR PROTEIN"/>
    <property type="match status" value="1"/>
</dbReference>
<sequence>MIKSMYSGISGMNAQQKKLDVIGNNIANSGTTSFKSSRVTFQDTMRETIGKGSGPVLALGGSNPKQIGMGVNLQSIEVNTGQGSLNPTGRPLDNAIDGSGYFIVGKGSITDKVTVSEDGHITSEETSGNEDSKAMDIYYTRDGEFKRDSLGNLVTPNGYRIMGYAISGGDSVTSIDYSSGKLVVNKVPIEKDGKEVELTAGGELIPLVIPEEIGGKKVSGFTIEKDGLIKATLEGSEVSVIGQIAMASFVNDGGLEGVGQNMYVPGANSGQPLLRPGKGSENEAEAAAYGSIINGMLEMSNVDLAVEFTEMIVASRSFQACSKVITTGDEILQELVNLKR</sequence>
<dbReference type="GO" id="GO:0005829">
    <property type="term" value="C:cytosol"/>
    <property type="evidence" value="ECO:0007669"/>
    <property type="project" value="TreeGrafter"/>
</dbReference>
<evidence type="ECO:0000313" key="9">
    <source>
        <dbReference type="Proteomes" id="UP000481872"/>
    </source>
</evidence>
<evidence type="ECO:0000259" key="6">
    <source>
        <dbReference type="Pfam" id="PF06429"/>
    </source>
</evidence>
<keyword evidence="8" id="KW-0969">Cilium</keyword>
<comment type="function">
    <text evidence="4">A flexible structure which links the flagellar filament to the drive apparatus in the basal body.</text>
</comment>
<organism evidence="8 9">
    <name type="scientific">Clostridium senegalense</name>
    <dbReference type="NCBI Taxonomy" id="1465809"/>
    <lineage>
        <taxon>Bacteria</taxon>
        <taxon>Bacillati</taxon>
        <taxon>Bacillota</taxon>
        <taxon>Clostridia</taxon>
        <taxon>Eubacteriales</taxon>
        <taxon>Clostridiaceae</taxon>
        <taxon>Clostridium</taxon>
    </lineage>
</organism>
<keyword evidence="8" id="KW-0966">Cell projection</keyword>
<dbReference type="Pfam" id="PF22692">
    <property type="entry name" value="LlgE_F_G_D1"/>
    <property type="match status" value="1"/>
</dbReference>
<comment type="caution">
    <text evidence="8">The sequence shown here is derived from an EMBL/GenBank/DDBJ whole genome shotgun (WGS) entry which is preliminary data.</text>
</comment>
<dbReference type="GO" id="GO:0009425">
    <property type="term" value="C:bacterial-type flagellum basal body"/>
    <property type="evidence" value="ECO:0007669"/>
    <property type="project" value="UniProtKB-SubCell"/>
</dbReference>
<keyword evidence="3 4" id="KW-0975">Bacterial flagellum</keyword>
<dbReference type="EMBL" id="JAAGPU010000001">
    <property type="protein sequence ID" value="NEU03505.1"/>
    <property type="molecule type" value="Genomic_DNA"/>
</dbReference>
<comment type="subcellular location">
    <subcellularLocation>
        <location evidence="1 4">Bacterial flagellum basal body</location>
    </subcellularLocation>
</comment>
<evidence type="ECO:0000256" key="2">
    <source>
        <dbReference type="ARBA" id="ARBA00009677"/>
    </source>
</evidence>
<feature type="domain" description="Flagellar basal-body/hook protein C-terminal" evidence="6">
    <location>
        <begin position="294"/>
        <end position="338"/>
    </location>
</feature>
<dbReference type="InterPro" id="IPR010930">
    <property type="entry name" value="Flg_bb/hook_C_dom"/>
</dbReference>
<dbReference type="AlphaFoldDB" id="A0A6M0GYI0"/>
<evidence type="ECO:0000259" key="7">
    <source>
        <dbReference type="Pfam" id="PF22692"/>
    </source>
</evidence>
<dbReference type="InterPro" id="IPR001444">
    <property type="entry name" value="Flag_bb_rod_N"/>
</dbReference>
<proteinExistence type="inferred from homology"/>
<dbReference type="GO" id="GO:0009424">
    <property type="term" value="C:bacterial-type flagellum hook"/>
    <property type="evidence" value="ECO:0007669"/>
    <property type="project" value="TreeGrafter"/>
</dbReference>
<dbReference type="GO" id="GO:0071978">
    <property type="term" value="P:bacterial-type flagellum-dependent swarming motility"/>
    <property type="evidence" value="ECO:0007669"/>
    <property type="project" value="TreeGrafter"/>
</dbReference>
<dbReference type="PANTHER" id="PTHR30435:SF1">
    <property type="entry name" value="FLAGELLAR HOOK PROTEIN FLGE"/>
    <property type="match status" value="1"/>
</dbReference>
<evidence type="ECO:0000256" key="3">
    <source>
        <dbReference type="ARBA" id="ARBA00023143"/>
    </source>
</evidence>
<comment type="similarity">
    <text evidence="2 4">Belongs to the flagella basal body rod proteins family.</text>
</comment>
<feature type="domain" description="Flagellar hook protein FlgE/F/G-like D1" evidence="7">
    <location>
        <begin position="136"/>
        <end position="230"/>
    </location>
</feature>